<evidence type="ECO:0000256" key="1">
    <source>
        <dbReference type="ARBA" id="ARBA00022737"/>
    </source>
</evidence>
<keyword evidence="3" id="KW-0812">Transmembrane</keyword>
<dbReference type="EMBL" id="JAECZC010000086">
    <property type="protein sequence ID" value="MBH8566119.1"/>
    <property type="molecule type" value="Genomic_DNA"/>
</dbReference>
<keyword evidence="1" id="KW-0677">Repeat</keyword>
<sequence length="485" mass="54426">MIQVKEIFTLDKRRVILMTRKFKRQKKSASSQINKSHHKTSKPENLSKFSKINTRLVEMPKTICRCLTNNKEIILKIIGGSAILSLVGGIVANYISQQRYYDDLLDKYFNSMEKLLIKDELQNNYLDMHLPDKRNHHENNRQKKAKYKYEQVKSLALAVTGNTLRSLSKNDGMCLFGEPLKKVPLCIPWTRKNPERRELVLNFLQQSKLGFIDPDSGQRPPQPAESFLEGINLSTMSDSKILRRLDKILGKLNLCKNLEKLDLEKIQLDRAILIKANFTQANLTGAKLSNADLRDAVLTQTDLSNANLTKTNLRNAHLENATLNGTTLERANLIDANLKDVNLDNQTHFKGAVYGRTKSYSQKTKNKLEEEAIKVERGLDLSNLPPKTRKALNEVFKKDPHQDKTRLALINTDLSGVDLTNANLTGAILKDADLTNANLTGANLKDADLTGANLKGTKGAAINQAKLCNTILPTGEISVCLNKDS</sequence>
<comment type="caution">
    <text evidence="4">The sequence shown here is derived from an EMBL/GenBank/DDBJ whole genome shotgun (WGS) entry which is preliminary data.</text>
</comment>
<name>A0A8J7L9Y9_9NOST</name>
<dbReference type="Gene3D" id="2.160.20.80">
    <property type="entry name" value="E3 ubiquitin-protein ligase SopA"/>
    <property type="match status" value="2"/>
</dbReference>
<dbReference type="PANTHER" id="PTHR47485:SF1">
    <property type="entry name" value="THYLAKOID LUMENAL 17.4 KDA PROTEIN, CHLOROPLASTIC"/>
    <property type="match status" value="1"/>
</dbReference>
<feature type="transmembrane region" description="Helical" evidence="3">
    <location>
        <begin position="73"/>
        <end position="95"/>
    </location>
</feature>
<evidence type="ECO:0000256" key="3">
    <source>
        <dbReference type="SAM" id="Phobius"/>
    </source>
</evidence>
<evidence type="ECO:0000256" key="2">
    <source>
        <dbReference type="SAM" id="MobiDB-lite"/>
    </source>
</evidence>
<dbReference type="RefSeq" id="WP_198127891.1">
    <property type="nucleotide sequence ID" value="NZ_JAECZC010000086.1"/>
</dbReference>
<evidence type="ECO:0000313" key="5">
    <source>
        <dbReference type="Proteomes" id="UP000632766"/>
    </source>
</evidence>
<evidence type="ECO:0000313" key="4">
    <source>
        <dbReference type="EMBL" id="MBH8566119.1"/>
    </source>
</evidence>
<feature type="region of interest" description="Disordered" evidence="2">
    <location>
        <begin position="26"/>
        <end position="45"/>
    </location>
</feature>
<keyword evidence="3" id="KW-0472">Membrane</keyword>
<dbReference type="PANTHER" id="PTHR47485">
    <property type="entry name" value="THYLAKOID LUMENAL 17.4 KDA PROTEIN, CHLOROPLASTIC"/>
    <property type="match status" value="1"/>
</dbReference>
<proteinExistence type="predicted"/>
<dbReference type="InterPro" id="IPR001646">
    <property type="entry name" value="5peptide_repeat"/>
</dbReference>
<dbReference type="Proteomes" id="UP000632766">
    <property type="component" value="Unassembled WGS sequence"/>
</dbReference>
<organism evidence="4 5">
    <name type="scientific">Amazonocrinis nigriterrae CENA67</name>
    <dbReference type="NCBI Taxonomy" id="2794033"/>
    <lineage>
        <taxon>Bacteria</taxon>
        <taxon>Bacillati</taxon>
        <taxon>Cyanobacteriota</taxon>
        <taxon>Cyanophyceae</taxon>
        <taxon>Nostocales</taxon>
        <taxon>Nostocaceae</taxon>
        <taxon>Amazonocrinis</taxon>
        <taxon>Amazonocrinis nigriterrae</taxon>
    </lineage>
</organism>
<keyword evidence="3" id="KW-1133">Transmembrane helix</keyword>
<keyword evidence="5" id="KW-1185">Reference proteome</keyword>
<dbReference type="SUPFAM" id="SSF141571">
    <property type="entry name" value="Pentapeptide repeat-like"/>
    <property type="match status" value="1"/>
</dbReference>
<dbReference type="AlphaFoldDB" id="A0A8J7L9Y9"/>
<dbReference type="Pfam" id="PF00805">
    <property type="entry name" value="Pentapeptide"/>
    <property type="match status" value="2"/>
</dbReference>
<protein>
    <submittedName>
        <fullName evidence="4">Pentapeptide repeat-containing protein</fullName>
    </submittedName>
</protein>
<accession>A0A8J7L9Y9</accession>
<reference evidence="4 5" key="1">
    <citation type="journal article" date="2021" name="Int. J. Syst. Evol. Microbiol.">
        <title>Amazonocrinis nigriterrae gen. nov., sp. nov., Atlanticothrix silvestris gen. nov., sp. nov. and Dendronalium phyllosphericum gen. nov., sp. nov., nostocacean cyanobacteria from Brazilian environments.</title>
        <authorList>
            <person name="Alvarenga D.O."/>
            <person name="Andreote A.P.D."/>
            <person name="Branco L.H.Z."/>
            <person name="Delbaje E."/>
            <person name="Cruz R.B."/>
            <person name="Varani A.M."/>
            <person name="Fiore M.F."/>
        </authorList>
    </citation>
    <scope>NUCLEOTIDE SEQUENCE [LARGE SCALE GENOMIC DNA]</scope>
    <source>
        <strain evidence="4 5">CENA67</strain>
    </source>
</reference>
<gene>
    <name evidence="4" type="ORF">I8748_28845</name>
</gene>